<protein>
    <submittedName>
        <fullName evidence="2">Uncharacterized protein</fullName>
    </submittedName>
</protein>
<keyword evidence="3" id="KW-1185">Reference proteome</keyword>
<dbReference type="EMBL" id="JAULSN010000002">
    <property type="protein sequence ID" value="KAK3380102.1"/>
    <property type="molecule type" value="Genomic_DNA"/>
</dbReference>
<comment type="caution">
    <text evidence="2">The sequence shown here is derived from an EMBL/GenBank/DDBJ whole genome shotgun (WGS) entry which is preliminary data.</text>
</comment>
<name>A0AAE0NEP3_9PEZI</name>
<reference evidence="2" key="1">
    <citation type="journal article" date="2023" name="Mol. Phylogenet. Evol.">
        <title>Genome-scale phylogeny and comparative genomics of the fungal order Sordariales.</title>
        <authorList>
            <person name="Hensen N."/>
            <person name="Bonometti L."/>
            <person name="Westerberg I."/>
            <person name="Brannstrom I.O."/>
            <person name="Guillou S."/>
            <person name="Cros-Aarteil S."/>
            <person name="Calhoun S."/>
            <person name="Haridas S."/>
            <person name="Kuo A."/>
            <person name="Mondo S."/>
            <person name="Pangilinan J."/>
            <person name="Riley R."/>
            <person name="LaButti K."/>
            <person name="Andreopoulos B."/>
            <person name="Lipzen A."/>
            <person name="Chen C."/>
            <person name="Yan M."/>
            <person name="Daum C."/>
            <person name="Ng V."/>
            <person name="Clum A."/>
            <person name="Steindorff A."/>
            <person name="Ohm R.A."/>
            <person name="Martin F."/>
            <person name="Silar P."/>
            <person name="Natvig D.O."/>
            <person name="Lalanne C."/>
            <person name="Gautier V."/>
            <person name="Ament-Velasquez S.L."/>
            <person name="Kruys A."/>
            <person name="Hutchinson M.I."/>
            <person name="Powell A.J."/>
            <person name="Barry K."/>
            <person name="Miller A.N."/>
            <person name="Grigoriev I.V."/>
            <person name="Debuchy R."/>
            <person name="Gladieux P."/>
            <person name="Hiltunen Thoren M."/>
            <person name="Johannesson H."/>
        </authorList>
    </citation>
    <scope>NUCLEOTIDE SEQUENCE</scope>
    <source>
        <strain evidence="2">CBS 958.72</strain>
    </source>
</reference>
<dbReference type="AlphaFoldDB" id="A0AAE0NEP3"/>
<feature type="compositionally biased region" description="Low complexity" evidence="1">
    <location>
        <begin position="89"/>
        <end position="104"/>
    </location>
</feature>
<accession>A0AAE0NEP3</accession>
<proteinExistence type="predicted"/>
<feature type="region of interest" description="Disordered" evidence="1">
    <location>
        <begin position="75"/>
        <end position="124"/>
    </location>
</feature>
<gene>
    <name evidence="2" type="ORF">B0T24DRAFT_182738</name>
</gene>
<evidence type="ECO:0000313" key="3">
    <source>
        <dbReference type="Proteomes" id="UP001287356"/>
    </source>
</evidence>
<organism evidence="2 3">
    <name type="scientific">Lasiosphaeria ovina</name>
    <dbReference type="NCBI Taxonomy" id="92902"/>
    <lineage>
        <taxon>Eukaryota</taxon>
        <taxon>Fungi</taxon>
        <taxon>Dikarya</taxon>
        <taxon>Ascomycota</taxon>
        <taxon>Pezizomycotina</taxon>
        <taxon>Sordariomycetes</taxon>
        <taxon>Sordariomycetidae</taxon>
        <taxon>Sordariales</taxon>
        <taxon>Lasiosphaeriaceae</taxon>
        <taxon>Lasiosphaeria</taxon>
    </lineage>
</organism>
<sequence length="249" mass="27465">MDRRAMACCRWRRLDWVGPRSCCQTSRSIHLTKISTLPDVDTRLAGLPTSHEASLLVRLSRHGLVCVSGLDMAEARRPRPLPPPPPHPTQHAAGQQSQQHSSTACKAAGEIPSKLVPSSSRTRDPCPIWSRPALSFSAPSVHGRRKLTTQPPAHGLCHWRRDPDSGYLHRPLSYPEATKHAAVQHPSKHTNRFKSPALGAVLFQERQHLHCCHPSASLSTNSPIQLQIAASRPQQFEPFPPIVSLSPSL</sequence>
<evidence type="ECO:0000313" key="2">
    <source>
        <dbReference type="EMBL" id="KAK3380102.1"/>
    </source>
</evidence>
<reference evidence="2" key="2">
    <citation type="submission" date="2023-06" db="EMBL/GenBank/DDBJ databases">
        <authorList>
            <consortium name="Lawrence Berkeley National Laboratory"/>
            <person name="Haridas S."/>
            <person name="Hensen N."/>
            <person name="Bonometti L."/>
            <person name="Westerberg I."/>
            <person name="Brannstrom I.O."/>
            <person name="Guillou S."/>
            <person name="Cros-Aarteil S."/>
            <person name="Calhoun S."/>
            <person name="Kuo A."/>
            <person name="Mondo S."/>
            <person name="Pangilinan J."/>
            <person name="Riley R."/>
            <person name="Labutti K."/>
            <person name="Andreopoulos B."/>
            <person name="Lipzen A."/>
            <person name="Chen C."/>
            <person name="Yanf M."/>
            <person name="Daum C."/>
            <person name="Ng V."/>
            <person name="Clum A."/>
            <person name="Steindorff A."/>
            <person name="Ohm R."/>
            <person name="Martin F."/>
            <person name="Silar P."/>
            <person name="Natvig D."/>
            <person name="Lalanne C."/>
            <person name="Gautier V."/>
            <person name="Ament-Velasquez S.L."/>
            <person name="Kruys A."/>
            <person name="Hutchinson M.I."/>
            <person name="Powell A.J."/>
            <person name="Barry K."/>
            <person name="Miller A.N."/>
            <person name="Grigoriev I.V."/>
            <person name="Debuchy R."/>
            <person name="Gladieux P."/>
            <person name="Thoren M.H."/>
            <person name="Johannesson H."/>
        </authorList>
    </citation>
    <scope>NUCLEOTIDE SEQUENCE</scope>
    <source>
        <strain evidence="2">CBS 958.72</strain>
    </source>
</reference>
<evidence type="ECO:0000256" key="1">
    <source>
        <dbReference type="SAM" id="MobiDB-lite"/>
    </source>
</evidence>
<dbReference type="Proteomes" id="UP001287356">
    <property type="component" value="Unassembled WGS sequence"/>
</dbReference>